<dbReference type="InterPro" id="IPR050951">
    <property type="entry name" value="Retrovirus_Pol_polyprotein"/>
</dbReference>
<dbReference type="SUPFAM" id="SSF53098">
    <property type="entry name" value="Ribonuclease H-like"/>
    <property type="match status" value="1"/>
</dbReference>
<evidence type="ECO:0000259" key="1">
    <source>
        <dbReference type="PROSITE" id="PS50994"/>
    </source>
</evidence>
<dbReference type="GO" id="GO:0003676">
    <property type="term" value="F:nucleic acid binding"/>
    <property type="evidence" value="ECO:0007669"/>
    <property type="project" value="InterPro"/>
</dbReference>
<dbReference type="InterPro" id="IPR001584">
    <property type="entry name" value="Integrase_cat-core"/>
</dbReference>
<dbReference type="Proteomes" id="UP000324091">
    <property type="component" value="Chromosome 9"/>
</dbReference>
<dbReference type="PANTHER" id="PTHR37984:SF5">
    <property type="entry name" value="PROTEIN NYNRIN-LIKE"/>
    <property type="match status" value="1"/>
</dbReference>
<keyword evidence="3" id="KW-1185">Reference proteome</keyword>
<gene>
    <name evidence="2" type="ORF">D4764_09G0010160</name>
</gene>
<comment type="caution">
    <text evidence="2">The sequence shown here is derived from an EMBL/GenBank/DDBJ whole genome shotgun (WGS) entry which is preliminary data.</text>
</comment>
<reference evidence="2 3" key="1">
    <citation type="submission" date="2019-04" db="EMBL/GenBank/DDBJ databases">
        <title>Chromosome genome assembly for Takifugu flavidus.</title>
        <authorList>
            <person name="Xiao S."/>
        </authorList>
    </citation>
    <scope>NUCLEOTIDE SEQUENCE [LARGE SCALE GENOMIC DNA]</scope>
    <source>
        <strain evidence="2">HTHZ2018</strain>
        <tissue evidence="2">Muscle</tissue>
    </source>
</reference>
<dbReference type="Gene3D" id="3.30.420.10">
    <property type="entry name" value="Ribonuclease H-like superfamily/Ribonuclease H"/>
    <property type="match status" value="1"/>
</dbReference>
<feature type="domain" description="Integrase catalytic" evidence="1">
    <location>
        <begin position="1"/>
        <end position="99"/>
    </location>
</feature>
<accession>A0A5C6MLC5</accession>
<dbReference type="PROSITE" id="PS50994">
    <property type="entry name" value="INTEGRASE"/>
    <property type="match status" value="1"/>
</dbReference>
<dbReference type="EMBL" id="RHFK02000022">
    <property type="protein sequence ID" value="TWW55966.1"/>
    <property type="molecule type" value="Genomic_DNA"/>
</dbReference>
<organism evidence="2 3">
    <name type="scientific">Takifugu flavidus</name>
    <name type="common">sansaifugu</name>
    <dbReference type="NCBI Taxonomy" id="433684"/>
    <lineage>
        <taxon>Eukaryota</taxon>
        <taxon>Metazoa</taxon>
        <taxon>Chordata</taxon>
        <taxon>Craniata</taxon>
        <taxon>Vertebrata</taxon>
        <taxon>Euteleostomi</taxon>
        <taxon>Actinopterygii</taxon>
        <taxon>Neopterygii</taxon>
        <taxon>Teleostei</taxon>
        <taxon>Neoteleostei</taxon>
        <taxon>Acanthomorphata</taxon>
        <taxon>Eupercaria</taxon>
        <taxon>Tetraodontiformes</taxon>
        <taxon>Tetradontoidea</taxon>
        <taxon>Tetraodontidae</taxon>
        <taxon>Takifugu</taxon>
    </lineage>
</organism>
<protein>
    <recommendedName>
        <fullName evidence="1">Integrase catalytic domain-containing protein</fullName>
    </recommendedName>
</protein>
<name>A0A5C6MLC5_9TELE</name>
<dbReference type="PANTHER" id="PTHR37984">
    <property type="entry name" value="PROTEIN CBG26694"/>
    <property type="match status" value="1"/>
</dbReference>
<proteinExistence type="predicted"/>
<evidence type="ECO:0000313" key="2">
    <source>
        <dbReference type="EMBL" id="TWW55966.1"/>
    </source>
</evidence>
<sequence length="109" mass="12351">MTDNAAYFTSRDFQEFARKWDFCHITSSPQYPQSNGLAERALRSAKHLLEKCARDRRAVDGALLSLRQTVRMQTQRGYDRLAKVLATATQPNSYQVKAVDATTTTTPHT</sequence>
<evidence type="ECO:0000313" key="3">
    <source>
        <dbReference type="Proteomes" id="UP000324091"/>
    </source>
</evidence>
<dbReference type="AlphaFoldDB" id="A0A5C6MLC5"/>
<dbReference type="GO" id="GO:0015074">
    <property type="term" value="P:DNA integration"/>
    <property type="evidence" value="ECO:0007669"/>
    <property type="project" value="InterPro"/>
</dbReference>
<dbReference type="InterPro" id="IPR036397">
    <property type="entry name" value="RNaseH_sf"/>
</dbReference>
<dbReference type="InterPro" id="IPR012337">
    <property type="entry name" value="RNaseH-like_sf"/>
</dbReference>